<protein>
    <submittedName>
        <fullName evidence="1">Uncharacterized protein</fullName>
    </submittedName>
</protein>
<dbReference type="AlphaFoldDB" id="A0A1I7KQ93"/>
<evidence type="ECO:0000313" key="2">
    <source>
        <dbReference type="Proteomes" id="UP000199391"/>
    </source>
</evidence>
<name>A0A1I7KQ93_9BURK</name>
<dbReference type="STRING" id="1035707.SAMN05216552_1018131"/>
<accession>A0A1I7KQ93</accession>
<sequence length="38" mass="3944">MNKAMIHTALIALAAYAVVGLVQSKYKIPVVGAYLPGA</sequence>
<dbReference type="EMBL" id="FPBO01000018">
    <property type="protein sequence ID" value="SFU99605.1"/>
    <property type="molecule type" value="Genomic_DNA"/>
</dbReference>
<dbReference type="Proteomes" id="UP000199391">
    <property type="component" value="Unassembled WGS sequence"/>
</dbReference>
<keyword evidence="2" id="KW-1185">Reference proteome</keyword>
<gene>
    <name evidence="1" type="ORF">SAMN05216552_1018131</name>
</gene>
<organism evidence="1 2">
    <name type="scientific">Pseudoduganella namucuonensis</name>
    <dbReference type="NCBI Taxonomy" id="1035707"/>
    <lineage>
        <taxon>Bacteria</taxon>
        <taxon>Pseudomonadati</taxon>
        <taxon>Pseudomonadota</taxon>
        <taxon>Betaproteobacteria</taxon>
        <taxon>Burkholderiales</taxon>
        <taxon>Oxalobacteraceae</taxon>
        <taxon>Telluria group</taxon>
        <taxon>Pseudoduganella</taxon>
    </lineage>
</organism>
<proteinExistence type="predicted"/>
<evidence type="ECO:0000313" key="1">
    <source>
        <dbReference type="EMBL" id="SFU99605.1"/>
    </source>
</evidence>
<reference evidence="2" key="1">
    <citation type="submission" date="2016-10" db="EMBL/GenBank/DDBJ databases">
        <authorList>
            <person name="Varghese N."/>
            <person name="Submissions S."/>
        </authorList>
    </citation>
    <scope>NUCLEOTIDE SEQUENCE [LARGE SCALE GENOMIC DNA]</scope>
    <source>
        <strain evidence="2">CGMCC 1.11014</strain>
    </source>
</reference>